<organism evidence="2 3">
    <name type="scientific">Chlamydomonas reinhardtii</name>
    <name type="common">Chlamydomonas smithii</name>
    <dbReference type="NCBI Taxonomy" id="3055"/>
    <lineage>
        <taxon>Eukaryota</taxon>
        <taxon>Viridiplantae</taxon>
        <taxon>Chlorophyta</taxon>
        <taxon>core chlorophytes</taxon>
        <taxon>Chlorophyceae</taxon>
        <taxon>CS clade</taxon>
        <taxon>Chlamydomonadales</taxon>
        <taxon>Chlamydomonadaceae</taxon>
        <taxon>Chlamydomonas</taxon>
    </lineage>
</organism>
<dbReference type="KEGG" id="cre:CHLRE_09g390652v5"/>
<evidence type="ECO:0000256" key="1">
    <source>
        <dbReference type="SAM" id="MobiDB-lite"/>
    </source>
</evidence>
<dbReference type="EMBL" id="CM008970">
    <property type="protein sequence ID" value="PNW78802.1"/>
    <property type="molecule type" value="Genomic_DNA"/>
</dbReference>
<dbReference type="GeneID" id="66054615"/>
<reference evidence="2 3" key="1">
    <citation type="journal article" date="2007" name="Science">
        <title>The Chlamydomonas genome reveals the evolution of key animal and plant functions.</title>
        <authorList>
            <person name="Merchant S.S."/>
            <person name="Prochnik S.E."/>
            <person name="Vallon O."/>
            <person name="Harris E.H."/>
            <person name="Karpowicz S.J."/>
            <person name="Witman G.B."/>
            <person name="Terry A."/>
            <person name="Salamov A."/>
            <person name="Fritz-Laylin L.K."/>
            <person name="Marechal-Drouard L."/>
            <person name="Marshall W.F."/>
            <person name="Qu L.H."/>
            <person name="Nelson D.R."/>
            <person name="Sanderfoot A.A."/>
            <person name="Spalding M.H."/>
            <person name="Kapitonov V.V."/>
            <person name="Ren Q."/>
            <person name="Ferris P."/>
            <person name="Lindquist E."/>
            <person name="Shapiro H."/>
            <person name="Lucas S.M."/>
            <person name="Grimwood J."/>
            <person name="Schmutz J."/>
            <person name="Cardol P."/>
            <person name="Cerutti H."/>
            <person name="Chanfreau G."/>
            <person name="Chen C.L."/>
            <person name="Cognat V."/>
            <person name="Croft M.T."/>
            <person name="Dent R."/>
            <person name="Dutcher S."/>
            <person name="Fernandez E."/>
            <person name="Fukuzawa H."/>
            <person name="Gonzalez-Ballester D."/>
            <person name="Gonzalez-Halphen D."/>
            <person name="Hallmann A."/>
            <person name="Hanikenne M."/>
            <person name="Hippler M."/>
            <person name="Inwood W."/>
            <person name="Jabbari K."/>
            <person name="Kalanon M."/>
            <person name="Kuras R."/>
            <person name="Lefebvre P.A."/>
            <person name="Lemaire S.D."/>
            <person name="Lobanov A.V."/>
            <person name="Lohr M."/>
            <person name="Manuell A."/>
            <person name="Meier I."/>
            <person name="Mets L."/>
            <person name="Mittag M."/>
            <person name="Mittelmeier T."/>
            <person name="Moroney J.V."/>
            <person name="Moseley J."/>
            <person name="Napoli C."/>
            <person name="Nedelcu A.M."/>
            <person name="Niyogi K."/>
            <person name="Novoselov S.V."/>
            <person name="Paulsen I.T."/>
            <person name="Pazour G."/>
            <person name="Purton S."/>
            <person name="Ral J.P."/>
            <person name="Riano-Pachon D.M."/>
            <person name="Riekhof W."/>
            <person name="Rymarquis L."/>
            <person name="Schroda M."/>
            <person name="Stern D."/>
            <person name="Umen J."/>
            <person name="Willows R."/>
            <person name="Wilson N."/>
            <person name="Zimmer S.L."/>
            <person name="Allmer J."/>
            <person name="Balk J."/>
            <person name="Bisova K."/>
            <person name="Chen C.J."/>
            <person name="Elias M."/>
            <person name="Gendler K."/>
            <person name="Hauser C."/>
            <person name="Lamb M.R."/>
            <person name="Ledford H."/>
            <person name="Long J.C."/>
            <person name="Minagawa J."/>
            <person name="Page M.D."/>
            <person name="Pan J."/>
            <person name="Pootakham W."/>
            <person name="Roje S."/>
            <person name="Rose A."/>
            <person name="Stahlberg E."/>
            <person name="Terauchi A.M."/>
            <person name="Yang P."/>
            <person name="Ball S."/>
            <person name="Bowler C."/>
            <person name="Dieckmann C.L."/>
            <person name="Gladyshev V.N."/>
            <person name="Green P."/>
            <person name="Jorgensen R."/>
            <person name="Mayfield S."/>
            <person name="Mueller-Roeber B."/>
            <person name="Rajamani S."/>
            <person name="Sayre R.T."/>
            <person name="Brokstein P."/>
            <person name="Dubchak I."/>
            <person name="Goodstein D."/>
            <person name="Hornick L."/>
            <person name="Huang Y.W."/>
            <person name="Jhaveri J."/>
            <person name="Luo Y."/>
            <person name="Martinez D."/>
            <person name="Ngau W.C."/>
            <person name="Otillar B."/>
            <person name="Poliakov A."/>
            <person name="Porter A."/>
            <person name="Szajkowski L."/>
            <person name="Werner G."/>
            <person name="Zhou K."/>
            <person name="Grigoriev I.V."/>
            <person name="Rokhsar D.S."/>
            <person name="Grossman A.R."/>
        </authorList>
    </citation>
    <scope>NUCLEOTIDE SEQUENCE [LARGE SCALE GENOMIC DNA]</scope>
    <source>
        <strain evidence="3">CC-503</strain>
        <strain evidence="2">CC-503 cw92 mt+</strain>
    </source>
</reference>
<sequence>MHSAVPDGHSPSPPQRATQCVHRGVTLRASNGSRNEMGYAAVAVSHTKAQAAHVGSRQLCRTACAILKNAMLLAAGRGAGGPTAQEQSLRTV</sequence>
<dbReference type="EMBL" id="CM008970">
    <property type="protein sequence ID" value="PNW78803.1"/>
    <property type="molecule type" value="Genomic_DNA"/>
</dbReference>
<feature type="region of interest" description="Disordered" evidence="1">
    <location>
        <begin position="1"/>
        <end position="20"/>
    </location>
</feature>
<dbReference type="Gramene" id="PNW78802">
    <property type="protein sequence ID" value="PNW78802"/>
    <property type="gene ID" value="CHLRE_09g390652v5"/>
</dbReference>
<proteinExistence type="predicted"/>
<gene>
    <name evidence="2" type="ORF">CHLRE_09g390652v5</name>
</gene>
<dbReference type="RefSeq" id="XP_042921142.1">
    <property type="nucleotide sequence ID" value="XM_043065561.1"/>
</dbReference>
<dbReference type="Gramene" id="PNW78801">
    <property type="protein sequence ID" value="PNW78801"/>
    <property type="gene ID" value="CHLRE_09g390652v5"/>
</dbReference>
<dbReference type="AlphaFoldDB" id="A0A2K3DE41"/>
<accession>A0A2K3DE41</accession>
<evidence type="ECO:0000313" key="3">
    <source>
        <dbReference type="Proteomes" id="UP000006906"/>
    </source>
</evidence>
<reference evidence="2" key="2">
    <citation type="submission" date="2017-07" db="EMBL/GenBank/DDBJ databases">
        <title>WGS assembly of Chlamydomonas reinhardtii.</title>
        <authorList>
            <consortium name="Chlamydomonas Annotation Team"/>
            <consortium name="JGI Annotation Team"/>
            <person name="Merchant S.S."/>
            <person name="Prochnik S.E."/>
            <person name="Vallon O."/>
            <person name="Harris E.H."/>
            <person name="Karpowicz S.J."/>
            <person name="Witman G.B."/>
            <person name="Terry A."/>
            <person name="Salamov A."/>
            <person name="Fritz-Laylin L.K."/>
            <person name="Marechal-Drouard L."/>
            <person name="Marshall W.F."/>
            <person name="Qu L.H."/>
            <person name="Nelson D.R."/>
            <person name="Sanderfoot A.A."/>
            <person name="Spalding M.H."/>
            <person name="Kapitonov V.V."/>
            <person name="Ren Q."/>
            <person name="Ferris P."/>
            <person name="Lindquist E."/>
            <person name="Shapiro H."/>
            <person name="Lucas S.M."/>
            <person name="Grimwood J."/>
            <person name="Schmutz J."/>
            <person name="Grigoriev I.V."/>
            <person name="Rokhsar D.S."/>
        </authorList>
    </citation>
    <scope>NUCLEOTIDE SEQUENCE</scope>
    <source>
        <strain evidence="2">CC-503 cw92 mt+</strain>
    </source>
</reference>
<protein>
    <submittedName>
        <fullName evidence="2">Uncharacterized protein</fullName>
    </submittedName>
</protein>
<dbReference type="RefSeq" id="XP_042921144.1">
    <property type="nucleotide sequence ID" value="XM_043065563.1"/>
</dbReference>
<dbReference type="Proteomes" id="UP000006906">
    <property type="component" value="Chromosome 9"/>
</dbReference>
<dbReference type="EMBL" id="CM008970">
    <property type="protein sequence ID" value="PNW78801.1"/>
    <property type="molecule type" value="Genomic_DNA"/>
</dbReference>
<dbReference type="RefSeq" id="XP_042921143.1">
    <property type="nucleotide sequence ID" value="XM_043065562.1"/>
</dbReference>
<evidence type="ECO:0000313" key="2">
    <source>
        <dbReference type="EMBL" id="PNW78802.1"/>
    </source>
</evidence>
<name>A0A2K3DE41_CHLRE</name>
<dbReference type="Gramene" id="PNW78803">
    <property type="protein sequence ID" value="PNW78803"/>
    <property type="gene ID" value="CHLRE_09g390652v5"/>
</dbReference>
<keyword evidence="3" id="KW-1185">Reference proteome</keyword>